<dbReference type="AlphaFoldDB" id="A0AAU7JVF3"/>
<gene>
    <name evidence="2" type="ORF">ABEG17_02580</name>
</gene>
<organism evidence="2">
    <name type="scientific">Pedococcus sp. KACC 23699</name>
    <dbReference type="NCBI Taxonomy" id="3149228"/>
    <lineage>
        <taxon>Bacteria</taxon>
        <taxon>Bacillati</taxon>
        <taxon>Actinomycetota</taxon>
        <taxon>Actinomycetes</taxon>
        <taxon>Micrococcales</taxon>
        <taxon>Intrasporangiaceae</taxon>
        <taxon>Pedococcus</taxon>
    </lineage>
</organism>
<accession>A0AAU7JVF3</accession>
<protein>
    <recommendedName>
        <fullName evidence="3">PH domain-containing protein</fullName>
    </recommendedName>
</protein>
<keyword evidence="1" id="KW-1133">Transmembrane helix</keyword>
<evidence type="ECO:0000256" key="1">
    <source>
        <dbReference type="SAM" id="Phobius"/>
    </source>
</evidence>
<sequence length="143" mass="15650">MALFLAVSVGAFLDPTLRNSRDPDWIFWVGAAGLVALLVRAPFVGLVVRGDRVIRRTWVRSCSWNKNDITRVGPASYSGILNRGSRSGRFRMVVLTVRDGSTPKAVEVPEVSGGRSKMEERLKVLAAALDLPQPSPAGRHRPD</sequence>
<evidence type="ECO:0000313" key="2">
    <source>
        <dbReference type="EMBL" id="XBO44231.1"/>
    </source>
</evidence>
<dbReference type="EMBL" id="CP157483">
    <property type="protein sequence ID" value="XBO44231.1"/>
    <property type="molecule type" value="Genomic_DNA"/>
</dbReference>
<dbReference type="RefSeq" id="WP_406831721.1">
    <property type="nucleotide sequence ID" value="NZ_CP157483.1"/>
</dbReference>
<proteinExistence type="predicted"/>
<evidence type="ECO:0008006" key="3">
    <source>
        <dbReference type="Google" id="ProtNLM"/>
    </source>
</evidence>
<keyword evidence="1" id="KW-0812">Transmembrane</keyword>
<name>A0AAU7JVF3_9MICO</name>
<reference evidence="2" key="1">
    <citation type="submission" date="2024-05" db="EMBL/GenBank/DDBJ databases">
        <authorList>
            <person name="Kim S."/>
            <person name="Heo J."/>
            <person name="Choi H."/>
            <person name="Choi Y."/>
            <person name="Kwon S.-W."/>
            <person name="Kim Y."/>
        </authorList>
    </citation>
    <scope>NUCLEOTIDE SEQUENCE</scope>
    <source>
        <strain evidence="2">KACC 23699</strain>
    </source>
</reference>
<feature type="transmembrane region" description="Helical" evidence="1">
    <location>
        <begin position="28"/>
        <end position="48"/>
    </location>
</feature>
<keyword evidence="1" id="KW-0472">Membrane</keyword>